<dbReference type="EMBL" id="UYRT01092405">
    <property type="protein sequence ID" value="VDN38069.1"/>
    <property type="molecule type" value="Genomic_DNA"/>
</dbReference>
<feature type="region of interest" description="Disordered" evidence="1">
    <location>
        <begin position="27"/>
        <end position="84"/>
    </location>
</feature>
<name>A0A183EK64_9BILA</name>
<dbReference type="AlphaFoldDB" id="A0A183EK64"/>
<protein>
    <submittedName>
        <fullName evidence="2 4">Uncharacterized protein</fullName>
    </submittedName>
</protein>
<dbReference type="WBParaSite" id="GPUH_0002138101-mRNA-1">
    <property type="protein sequence ID" value="GPUH_0002138101-mRNA-1"/>
    <property type="gene ID" value="GPUH_0002138101"/>
</dbReference>
<keyword evidence="3" id="KW-1185">Reference proteome</keyword>
<evidence type="ECO:0000256" key="1">
    <source>
        <dbReference type="SAM" id="MobiDB-lite"/>
    </source>
</evidence>
<evidence type="ECO:0000313" key="2">
    <source>
        <dbReference type="EMBL" id="VDN38069.1"/>
    </source>
</evidence>
<reference evidence="2 3" key="2">
    <citation type="submission" date="2018-11" db="EMBL/GenBank/DDBJ databases">
        <authorList>
            <consortium name="Pathogen Informatics"/>
        </authorList>
    </citation>
    <scope>NUCLEOTIDE SEQUENCE [LARGE SCALE GENOMIC DNA]</scope>
</reference>
<dbReference type="Proteomes" id="UP000271098">
    <property type="component" value="Unassembled WGS sequence"/>
</dbReference>
<gene>
    <name evidence="2" type="ORF">GPUH_LOCUS21355</name>
</gene>
<reference evidence="4" key="1">
    <citation type="submission" date="2016-06" db="UniProtKB">
        <authorList>
            <consortium name="WormBaseParasite"/>
        </authorList>
    </citation>
    <scope>IDENTIFICATION</scope>
</reference>
<proteinExistence type="predicted"/>
<organism evidence="4">
    <name type="scientific">Gongylonema pulchrum</name>
    <dbReference type="NCBI Taxonomy" id="637853"/>
    <lineage>
        <taxon>Eukaryota</taxon>
        <taxon>Metazoa</taxon>
        <taxon>Ecdysozoa</taxon>
        <taxon>Nematoda</taxon>
        <taxon>Chromadorea</taxon>
        <taxon>Rhabditida</taxon>
        <taxon>Spirurina</taxon>
        <taxon>Spiruromorpha</taxon>
        <taxon>Spiruroidea</taxon>
        <taxon>Gongylonematidae</taxon>
        <taxon>Gongylonema</taxon>
    </lineage>
</organism>
<sequence>MRGYLSGHYRHFIQDASIGAEILDEADLQSPKDSVSPIAGISVTSERPPETDTEEQLSSSNSSSQKRRASETDEFEPPAKRADRLPIKLENSITQFDDDGAQLVQELLEVKCSQNDSGTSRKSNCQVYFTAFFFLAF</sequence>
<accession>A0A183EK64</accession>
<evidence type="ECO:0000313" key="4">
    <source>
        <dbReference type="WBParaSite" id="GPUH_0002138101-mRNA-1"/>
    </source>
</evidence>
<evidence type="ECO:0000313" key="3">
    <source>
        <dbReference type="Proteomes" id="UP000271098"/>
    </source>
</evidence>